<dbReference type="GO" id="GO:0005840">
    <property type="term" value="C:ribosome"/>
    <property type="evidence" value="ECO:0007669"/>
    <property type="project" value="UniProtKB-KW"/>
</dbReference>
<comment type="similarity">
    <text evidence="1 4">Belongs to the universal ribosomal protein uL5 family.</text>
</comment>
<dbReference type="Pfam" id="PF00281">
    <property type="entry name" value="Ribosomal_L5"/>
    <property type="match status" value="1"/>
</dbReference>
<organism evidence="7 8">
    <name type="scientific">Kipferlia bialata</name>
    <dbReference type="NCBI Taxonomy" id="797122"/>
    <lineage>
        <taxon>Eukaryota</taxon>
        <taxon>Metamonada</taxon>
        <taxon>Carpediemonas-like organisms</taxon>
        <taxon>Kipferlia</taxon>
    </lineage>
</organism>
<dbReference type="InterPro" id="IPR031310">
    <property type="entry name" value="Ribosomal_uL5_N"/>
</dbReference>
<dbReference type="GO" id="GO:0003735">
    <property type="term" value="F:structural constituent of ribosome"/>
    <property type="evidence" value="ECO:0007669"/>
    <property type="project" value="InterPro"/>
</dbReference>
<reference evidence="7 8" key="1">
    <citation type="journal article" date="2018" name="PLoS ONE">
        <title>The draft genome of Kipferlia bialata reveals reductive genome evolution in fornicate parasites.</title>
        <authorList>
            <person name="Tanifuji G."/>
            <person name="Takabayashi S."/>
            <person name="Kume K."/>
            <person name="Takagi M."/>
            <person name="Nakayama T."/>
            <person name="Kamikawa R."/>
            <person name="Inagaki Y."/>
            <person name="Hashimoto T."/>
        </authorList>
    </citation>
    <scope>NUCLEOTIDE SEQUENCE [LARGE SCALE GENOMIC DNA]</scope>
    <source>
        <strain evidence="7">NY0173</strain>
    </source>
</reference>
<feature type="domain" description="Large ribosomal subunit protein uL5 N-terminal" evidence="5">
    <location>
        <begin position="1"/>
        <end position="52"/>
    </location>
</feature>
<dbReference type="AlphaFoldDB" id="A0A391P0Q1"/>
<dbReference type="SUPFAM" id="SSF55282">
    <property type="entry name" value="RL5-like"/>
    <property type="match status" value="1"/>
</dbReference>
<keyword evidence="2 4" id="KW-0689">Ribosomal protein</keyword>
<dbReference type="InterPro" id="IPR020929">
    <property type="entry name" value="Ribosomal_uL5_CS"/>
</dbReference>
<name>A0A391P0Q1_9EUKA</name>
<evidence type="ECO:0000256" key="2">
    <source>
        <dbReference type="ARBA" id="ARBA00022980"/>
    </source>
</evidence>
<dbReference type="FunFam" id="3.30.1440.10:FF:000002">
    <property type="entry name" value="60S ribosomal protein L11"/>
    <property type="match status" value="1"/>
</dbReference>
<accession>A0A391P0Q1</accession>
<dbReference type="PANTHER" id="PTHR11994">
    <property type="entry name" value="60S RIBOSOMAL PROTEIN L11-RELATED"/>
    <property type="match status" value="1"/>
</dbReference>
<dbReference type="InterPro" id="IPR002132">
    <property type="entry name" value="Ribosomal_uL5"/>
</dbReference>
<evidence type="ECO:0000256" key="4">
    <source>
        <dbReference type="RuleBase" id="RU003930"/>
    </source>
</evidence>
<dbReference type="InterPro" id="IPR057266">
    <property type="entry name" value="Ribosomal_uL5_euk/arc-type"/>
</dbReference>
<keyword evidence="8" id="KW-1185">Reference proteome</keyword>
<evidence type="ECO:0000256" key="3">
    <source>
        <dbReference type="ARBA" id="ARBA00023274"/>
    </source>
</evidence>
<dbReference type="NCBIfam" id="NF003258">
    <property type="entry name" value="PRK04219.1"/>
    <property type="match status" value="1"/>
</dbReference>
<dbReference type="GO" id="GO:1990904">
    <property type="term" value="C:ribonucleoprotein complex"/>
    <property type="evidence" value="ECO:0007669"/>
    <property type="project" value="UniProtKB-KW"/>
</dbReference>
<dbReference type="Pfam" id="PF00673">
    <property type="entry name" value="Ribosomal_L5_C"/>
    <property type="match status" value="1"/>
</dbReference>
<dbReference type="OrthoDB" id="1734943at2759"/>
<dbReference type="InterPro" id="IPR022803">
    <property type="entry name" value="Ribosomal_uL5_dom_sf"/>
</dbReference>
<dbReference type="PROSITE" id="PS00358">
    <property type="entry name" value="RIBOSOMAL_L5"/>
    <property type="match status" value="1"/>
</dbReference>
<protein>
    <submittedName>
        <fullName evidence="7">Ribosomal protein L5</fullName>
    </submittedName>
</protein>
<dbReference type="EMBL" id="BDIP01000366">
    <property type="protein sequence ID" value="GCA62252.1"/>
    <property type="molecule type" value="Genomic_DNA"/>
</dbReference>
<dbReference type="Proteomes" id="UP000265618">
    <property type="component" value="Unassembled WGS sequence"/>
</dbReference>
<sequence length="168" mass="19146">MRNIKIDKLVIHCRVGESGDRLTKAAKVLEQISGQTPVFSKAKVTIRQFGIRRNERISARVTIRGAKARDILEKALAVKEYSLKEQNFSDTGNFGFGIDEHIDLAGSKYDPSIGIFGMDFFVVTTRPGQRVAVRKRRQNRMGLSQRVTRKDSIEWTKSEFDLEVRTDE</sequence>
<comment type="caution">
    <text evidence="7">The sequence shown here is derived from an EMBL/GenBank/DDBJ whole genome shotgun (WGS) entry which is preliminary data.</text>
</comment>
<proteinExistence type="inferred from homology"/>
<feature type="domain" description="Large ribosomal subunit protein uL5 C-terminal" evidence="6">
    <location>
        <begin position="57"/>
        <end position="138"/>
    </location>
</feature>
<dbReference type="Gene3D" id="3.30.1440.10">
    <property type="match status" value="1"/>
</dbReference>
<keyword evidence="3 4" id="KW-0687">Ribonucleoprotein</keyword>
<dbReference type="GO" id="GO:0006412">
    <property type="term" value="P:translation"/>
    <property type="evidence" value="ECO:0007669"/>
    <property type="project" value="InterPro"/>
</dbReference>
<dbReference type="InterPro" id="IPR031309">
    <property type="entry name" value="Ribosomal_uL5_C"/>
</dbReference>
<evidence type="ECO:0000313" key="7">
    <source>
        <dbReference type="EMBL" id="GCA62252.1"/>
    </source>
</evidence>
<dbReference type="PIRSF" id="PIRSF002161">
    <property type="entry name" value="Ribosomal_L5"/>
    <property type="match status" value="1"/>
</dbReference>
<evidence type="ECO:0000313" key="8">
    <source>
        <dbReference type="Proteomes" id="UP000265618"/>
    </source>
</evidence>
<evidence type="ECO:0000256" key="1">
    <source>
        <dbReference type="ARBA" id="ARBA00008553"/>
    </source>
</evidence>
<gene>
    <name evidence="7" type="ORF">KIPB_002286</name>
</gene>
<evidence type="ECO:0000259" key="6">
    <source>
        <dbReference type="Pfam" id="PF00673"/>
    </source>
</evidence>
<evidence type="ECO:0000259" key="5">
    <source>
        <dbReference type="Pfam" id="PF00281"/>
    </source>
</evidence>